<dbReference type="EMBL" id="JAVFKY010000001">
    <property type="protein sequence ID" value="KAK5584357.1"/>
    <property type="molecule type" value="Genomic_DNA"/>
</dbReference>
<evidence type="ECO:0000313" key="2">
    <source>
        <dbReference type="EMBL" id="KAK5584357.1"/>
    </source>
</evidence>
<dbReference type="InterPro" id="IPR036716">
    <property type="entry name" value="Pest_crys_N_sf"/>
</dbReference>
<feature type="domain" description="Pesticidal crystal protein" evidence="1">
    <location>
        <begin position="45"/>
        <end position="232"/>
    </location>
</feature>
<dbReference type="SUPFAM" id="SSF56849">
    <property type="entry name" value="delta-Endotoxin (insectocide), N-terminal domain"/>
    <property type="match status" value="1"/>
</dbReference>
<name>A0AAN7U901_9MYCE</name>
<dbReference type="PANTHER" id="PTHR35598">
    <property type="entry name" value="ENDOTOXIN_N DOMAIN-CONTAINING PROTEIN"/>
    <property type="match status" value="1"/>
</dbReference>
<dbReference type="Proteomes" id="UP001344447">
    <property type="component" value="Unassembled WGS sequence"/>
</dbReference>
<sequence>MSETNILDLTNLPEPIPYVEYTPKPKTSNDELDDTVDEEVELIDLGLSLIPEAGEVLKYGFHKLWGSLYKKQEKYLTIEDFYKRIEAFRKETEKMVKKQLAQEYIKTCENLFKTLKNSCDDYDKFVNELCKFKGANDEKEKIKEEVRTQYLIVINNMNQCFNFFLDGDCLKDNALLGNYVQAMTYYVLVQSDVGRHGESDFGMSKSIVSDVKKRFASDLIKAYKVISHFYEHSEAFYITDCPLTQMISRWYYFDFGQFPNLKTTHVNAIRKDSKTVLNIPTGKGYDNSMVYPFNLGMMPDLVNFNFDYIVGCQPLYHKEGKLVQFTLSRVGNSFKKVTFQYRNFFKGHFSYASVDGQKKIIAEHDIITDTSEYGIQWKVASQIATVSFDLPSPKESVVVELMDGYMGGTVSFE</sequence>
<dbReference type="Gene3D" id="1.20.190.10">
    <property type="entry name" value="Pesticidal crystal protein, N-terminal domain"/>
    <property type="match status" value="1"/>
</dbReference>
<gene>
    <name evidence="2" type="ORF">RB653_005967</name>
</gene>
<dbReference type="PANTHER" id="PTHR35598:SF2">
    <property type="entry name" value="PESTICIDAL CRYSTAL PROTEIN N-TERMINAL DOMAIN-CONTAINING PROTEIN"/>
    <property type="match status" value="1"/>
</dbReference>
<evidence type="ECO:0000259" key="1">
    <source>
        <dbReference type="Pfam" id="PF03945"/>
    </source>
</evidence>
<dbReference type="Pfam" id="PF03945">
    <property type="entry name" value="Endotoxin_N"/>
    <property type="match status" value="1"/>
</dbReference>
<organism evidence="2 3">
    <name type="scientific">Dictyostelium firmibasis</name>
    <dbReference type="NCBI Taxonomy" id="79012"/>
    <lineage>
        <taxon>Eukaryota</taxon>
        <taxon>Amoebozoa</taxon>
        <taxon>Evosea</taxon>
        <taxon>Eumycetozoa</taxon>
        <taxon>Dictyostelia</taxon>
        <taxon>Dictyosteliales</taxon>
        <taxon>Dictyosteliaceae</taxon>
        <taxon>Dictyostelium</taxon>
    </lineage>
</organism>
<keyword evidence="3" id="KW-1185">Reference proteome</keyword>
<dbReference type="AlphaFoldDB" id="A0AAN7U901"/>
<dbReference type="GO" id="GO:0090729">
    <property type="term" value="F:toxin activity"/>
    <property type="evidence" value="ECO:0007669"/>
    <property type="project" value="InterPro"/>
</dbReference>
<evidence type="ECO:0000313" key="3">
    <source>
        <dbReference type="Proteomes" id="UP001344447"/>
    </source>
</evidence>
<accession>A0AAN7U901</accession>
<proteinExistence type="predicted"/>
<dbReference type="InterPro" id="IPR005639">
    <property type="entry name" value="Pest_crys_dom_I"/>
</dbReference>
<protein>
    <recommendedName>
        <fullName evidence="1">Pesticidal crystal protein domain-containing protein</fullName>
    </recommendedName>
</protein>
<comment type="caution">
    <text evidence="2">The sequence shown here is derived from an EMBL/GenBank/DDBJ whole genome shotgun (WGS) entry which is preliminary data.</text>
</comment>
<dbReference type="GO" id="GO:0001907">
    <property type="term" value="P:symbiont-mediated killing of host cell"/>
    <property type="evidence" value="ECO:0007669"/>
    <property type="project" value="InterPro"/>
</dbReference>
<reference evidence="2 3" key="1">
    <citation type="submission" date="2023-11" db="EMBL/GenBank/DDBJ databases">
        <title>Dfirmibasis_genome.</title>
        <authorList>
            <person name="Edelbroek B."/>
            <person name="Kjellin J."/>
            <person name="Jerlstrom-Hultqvist J."/>
            <person name="Soderbom F."/>
        </authorList>
    </citation>
    <scope>NUCLEOTIDE SEQUENCE [LARGE SCALE GENOMIC DNA]</scope>
    <source>
        <strain evidence="2 3">TNS-C-14</strain>
    </source>
</reference>